<proteinExistence type="predicted"/>
<comment type="caution">
    <text evidence="2">The sequence shown here is derived from an EMBL/GenBank/DDBJ whole genome shotgun (WGS) entry which is preliminary data.</text>
</comment>
<gene>
    <name evidence="2" type="ORF">GCM10022210_33200</name>
</gene>
<feature type="coiled-coil region" evidence="1">
    <location>
        <begin position="23"/>
        <end position="78"/>
    </location>
</feature>
<dbReference type="Proteomes" id="UP001500742">
    <property type="component" value="Unassembled WGS sequence"/>
</dbReference>
<evidence type="ECO:0000256" key="1">
    <source>
        <dbReference type="SAM" id="Coils"/>
    </source>
</evidence>
<evidence type="ECO:0000313" key="2">
    <source>
        <dbReference type="EMBL" id="GAA3979483.1"/>
    </source>
</evidence>
<dbReference type="EMBL" id="BAAAZC010000025">
    <property type="protein sequence ID" value="GAA3979483.1"/>
    <property type="molecule type" value="Genomic_DNA"/>
</dbReference>
<name>A0ABP7QBD6_9SPHI</name>
<keyword evidence="1" id="KW-0175">Coiled coil</keyword>
<sequence length="143" mass="16850">MDKLTQRVPQLAKGMLDIKDKRFKILQTQLTVLEAKIENAEQKLFDDTINATTYKKWMKKFNAEKAKLNEEFTYLEDLDDRLQQVVLTLPYILNLPQVFADSSLNQQHTIIREVFKQGITYKEGMFRTPSINPEFIHNLLMLK</sequence>
<evidence type="ECO:0000313" key="3">
    <source>
        <dbReference type="Proteomes" id="UP001500742"/>
    </source>
</evidence>
<accession>A0ABP7QBD6</accession>
<dbReference type="RefSeq" id="WP_259088129.1">
    <property type="nucleotide sequence ID" value="NZ_BAAAZC010000025.1"/>
</dbReference>
<reference evidence="3" key="1">
    <citation type="journal article" date="2019" name="Int. J. Syst. Evol. Microbiol.">
        <title>The Global Catalogue of Microorganisms (GCM) 10K type strain sequencing project: providing services to taxonomists for standard genome sequencing and annotation.</title>
        <authorList>
            <consortium name="The Broad Institute Genomics Platform"/>
            <consortium name="The Broad Institute Genome Sequencing Center for Infectious Disease"/>
            <person name="Wu L."/>
            <person name="Ma J."/>
        </authorList>
    </citation>
    <scope>NUCLEOTIDE SEQUENCE [LARGE SCALE GENOMIC DNA]</scope>
    <source>
        <strain evidence="3">JCM 16601</strain>
    </source>
</reference>
<organism evidence="2 3">
    <name type="scientific">Mucilaginibacter dorajii</name>
    <dbReference type="NCBI Taxonomy" id="692994"/>
    <lineage>
        <taxon>Bacteria</taxon>
        <taxon>Pseudomonadati</taxon>
        <taxon>Bacteroidota</taxon>
        <taxon>Sphingobacteriia</taxon>
        <taxon>Sphingobacteriales</taxon>
        <taxon>Sphingobacteriaceae</taxon>
        <taxon>Mucilaginibacter</taxon>
    </lineage>
</organism>
<protein>
    <submittedName>
        <fullName evidence="2">Uncharacterized protein</fullName>
    </submittedName>
</protein>
<keyword evidence="3" id="KW-1185">Reference proteome</keyword>